<keyword evidence="5" id="KW-1185">Reference proteome</keyword>
<evidence type="ECO:0000259" key="3">
    <source>
        <dbReference type="PROSITE" id="PS50157"/>
    </source>
</evidence>
<dbReference type="InterPro" id="IPR036236">
    <property type="entry name" value="Znf_C2H2_sf"/>
</dbReference>
<protein>
    <recommendedName>
        <fullName evidence="3">C2H2-type domain-containing protein</fullName>
    </recommendedName>
</protein>
<evidence type="ECO:0000256" key="1">
    <source>
        <dbReference type="PROSITE-ProRule" id="PRU00042"/>
    </source>
</evidence>
<dbReference type="Proteomes" id="UP000807769">
    <property type="component" value="Unassembled WGS sequence"/>
</dbReference>
<name>A0A9P7EHB8_9AGAM</name>
<dbReference type="OrthoDB" id="6910977at2759"/>
<sequence length="183" mass="20763">MAVPVHDPKPVDVSSRRTHDAGGNLLRTRRFGAMELDDSYSKRSVKITNELPPKMTCVRACDWTDQPCGLFVEMNKARVAHHLLHWHGVKSTDTAACKFEGCSKSEAMINLGRHIEGVHYTTSYECPYCGKRWSRSDSLDRHQQKCKPLLDSKDRATKGCRKFNLQDPKKLVYGYIVPARNAT</sequence>
<organism evidence="4 5">
    <name type="scientific">Suillus subaureus</name>
    <dbReference type="NCBI Taxonomy" id="48587"/>
    <lineage>
        <taxon>Eukaryota</taxon>
        <taxon>Fungi</taxon>
        <taxon>Dikarya</taxon>
        <taxon>Basidiomycota</taxon>
        <taxon>Agaricomycotina</taxon>
        <taxon>Agaricomycetes</taxon>
        <taxon>Agaricomycetidae</taxon>
        <taxon>Boletales</taxon>
        <taxon>Suillineae</taxon>
        <taxon>Suillaceae</taxon>
        <taxon>Suillus</taxon>
    </lineage>
</organism>
<dbReference type="EMBL" id="JABBWG010000006">
    <property type="protein sequence ID" value="KAG1821802.1"/>
    <property type="molecule type" value="Genomic_DNA"/>
</dbReference>
<dbReference type="PROSITE" id="PS50157">
    <property type="entry name" value="ZINC_FINGER_C2H2_2"/>
    <property type="match status" value="1"/>
</dbReference>
<evidence type="ECO:0000313" key="5">
    <source>
        <dbReference type="Proteomes" id="UP000807769"/>
    </source>
</evidence>
<gene>
    <name evidence="4" type="ORF">BJ212DRAFT_1333698</name>
</gene>
<dbReference type="RefSeq" id="XP_041196542.1">
    <property type="nucleotide sequence ID" value="XM_041334849.1"/>
</dbReference>
<accession>A0A9P7EHB8</accession>
<evidence type="ECO:0000256" key="2">
    <source>
        <dbReference type="SAM" id="MobiDB-lite"/>
    </source>
</evidence>
<comment type="caution">
    <text evidence="4">The sequence shown here is derived from an EMBL/GenBank/DDBJ whole genome shotgun (WGS) entry which is preliminary data.</text>
</comment>
<proteinExistence type="predicted"/>
<dbReference type="GO" id="GO:0008270">
    <property type="term" value="F:zinc ion binding"/>
    <property type="evidence" value="ECO:0007669"/>
    <property type="project" value="UniProtKB-KW"/>
</dbReference>
<dbReference type="GeneID" id="64628866"/>
<keyword evidence="1" id="KW-0479">Metal-binding</keyword>
<keyword evidence="1" id="KW-0863">Zinc-finger</keyword>
<dbReference type="Gene3D" id="3.30.160.60">
    <property type="entry name" value="Classic Zinc Finger"/>
    <property type="match status" value="1"/>
</dbReference>
<dbReference type="AlphaFoldDB" id="A0A9P7EHB8"/>
<evidence type="ECO:0000313" key="4">
    <source>
        <dbReference type="EMBL" id="KAG1821802.1"/>
    </source>
</evidence>
<dbReference type="InterPro" id="IPR013087">
    <property type="entry name" value="Znf_C2H2_type"/>
</dbReference>
<feature type="domain" description="C2H2-type" evidence="3">
    <location>
        <begin position="124"/>
        <end position="156"/>
    </location>
</feature>
<dbReference type="SUPFAM" id="SSF57667">
    <property type="entry name" value="beta-beta-alpha zinc fingers"/>
    <property type="match status" value="1"/>
</dbReference>
<keyword evidence="1" id="KW-0862">Zinc</keyword>
<reference evidence="4" key="1">
    <citation type="journal article" date="2020" name="New Phytol.">
        <title>Comparative genomics reveals dynamic genome evolution in host specialist ectomycorrhizal fungi.</title>
        <authorList>
            <person name="Lofgren L.A."/>
            <person name="Nguyen N.H."/>
            <person name="Vilgalys R."/>
            <person name="Ruytinx J."/>
            <person name="Liao H.L."/>
            <person name="Branco S."/>
            <person name="Kuo A."/>
            <person name="LaButti K."/>
            <person name="Lipzen A."/>
            <person name="Andreopoulos W."/>
            <person name="Pangilinan J."/>
            <person name="Riley R."/>
            <person name="Hundley H."/>
            <person name="Na H."/>
            <person name="Barry K."/>
            <person name="Grigoriev I.V."/>
            <person name="Stajich J.E."/>
            <person name="Kennedy P.G."/>
        </authorList>
    </citation>
    <scope>NUCLEOTIDE SEQUENCE</scope>
    <source>
        <strain evidence="4">MN1</strain>
    </source>
</reference>
<feature type="region of interest" description="Disordered" evidence="2">
    <location>
        <begin position="1"/>
        <end position="20"/>
    </location>
</feature>